<feature type="domain" description="SF4 helicase" evidence="1">
    <location>
        <begin position="1"/>
        <end position="204"/>
    </location>
</feature>
<dbReference type="InterPro" id="IPR027417">
    <property type="entry name" value="P-loop_NTPase"/>
</dbReference>
<dbReference type="EMBL" id="LAZR01025558">
    <property type="protein sequence ID" value="KKL71542.1"/>
    <property type="molecule type" value="Genomic_DNA"/>
</dbReference>
<dbReference type="CDD" id="cd19483">
    <property type="entry name" value="RecA-like_Gp4D_helicase"/>
    <property type="match status" value="1"/>
</dbReference>
<gene>
    <name evidence="2" type="ORF">LCGC14_2093850</name>
</gene>
<dbReference type="AlphaFoldDB" id="A0A0F9H8R2"/>
<protein>
    <recommendedName>
        <fullName evidence="1">SF4 helicase domain-containing protein</fullName>
    </recommendedName>
</protein>
<evidence type="ECO:0000259" key="1">
    <source>
        <dbReference type="PROSITE" id="PS51199"/>
    </source>
</evidence>
<dbReference type="GO" id="GO:0005524">
    <property type="term" value="F:ATP binding"/>
    <property type="evidence" value="ECO:0007669"/>
    <property type="project" value="InterPro"/>
</dbReference>
<name>A0A0F9H8R2_9ZZZZ</name>
<feature type="non-terminal residue" evidence="2">
    <location>
        <position position="1"/>
    </location>
</feature>
<reference evidence="2" key="1">
    <citation type="journal article" date="2015" name="Nature">
        <title>Complex archaea that bridge the gap between prokaryotes and eukaryotes.</title>
        <authorList>
            <person name="Spang A."/>
            <person name="Saw J.H."/>
            <person name="Jorgensen S.L."/>
            <person name="Zaremba-Niedzwiedzka K."/>
            <person name="Martijn J."/>
            <person name="Lind A.E."/>
            <person name="van Eijk R."/>
            <person name="Schleper C."/>
            <person name="Guy L."/>
            <person name="Ettema T.J."/>
        </authorList>
    </citation>
    <scope>NUCLEOTIDE SEQUENCE</scope>
</reference>
<sequence length="204" mass="23079">RWGELYAFGAGTGIGKTDFMTQQIAYDVKVLGEKAGVIYLEAKPTDTGKRIAGKVDGVRYHVPDEAWDKEQLRKTLGDLKGNVYFYDSWGETDWEVVKAKVRYMATALGVRIFYLDHLTAMADTSNEKESIEQLMKELAGLANELNIMVHFVSHLSTPEGKSHEEGGRVMIKHFKGSRAIGFWSYFMFGLERNQQAEDVNERVS</sequence>
<dbReference type="GO" id="GO:0003678">
    <property type="term" value="F:DNA helicase activity"/>
    <property type="evidence" value="ECO:0007669"/>
    <property type="project" value="InterPro"/>
</dbReference>
<accession>A0A0F9H8R2</accession>
<dbReference type="InterPro" id="IPR007694">
    <property type="entry name" value="DNA_helicase_DnaB-like_C"/>
</dbReference>
<proteinExistence type="predicted"/>
<dbReference type="GO" id="GO:0006260">
    <property type="term" value="P:DNA replication"/>
    <property type="evidence" value="ECO:0007669"/>
    <property type="project" value="InterPro"/>
</dbReference>
<dbReference type="Gene3D" id="3.40.50.300">
    <property type="entry name" value="P-loop containing nucleotide triphosphate hydrolases"/>
    <property type="match status" value="1"/>
</dbReference>
<evidence type="ECO:0000313" key="2">
    <source>
        <dbReference type="EMBL" id="KKL71542.1"/>
    </source>
</evidence>
<dbReference type="Pfam" id="PF03796">
    <property type="entry name" value="DnaB_C"/>
    <property type="match status" value="1"/>
</dbReference>
<organism evidence="2">
    <name type="scientific">marine sediment metagenome</name>
    <dbReference type="NCBI Taxonomy" id="412755"/>
    <lineage>
        <taxon>unclassified sequences</taxon>
        <taxon>metagenomes</taxon>
        <taxon>ecological metagenomes</taxon>
    </lineage>
</organism>
<dbReference type="PROSITE" id="PS51199">
    <property type="entry name" value="SF4_HELICASE"/>
    <property type="match status" value="1"/>
</dbReference>
<dbReference type="SUPFAM" id="SSF52540">
    <property type="entry name" value="P-loop containing nucleoside triphosphate hydrolases"/>
    <property type="match status" value="1"/>
</dbReference>
<comment type="caution">
    <text evidence="2">The sequence shown here is derived from an EMBL/GenBank/DDBJ whole genome shotgun (WGS) entry which is preliminary data.</text>
</comment>